<evidence type="ECO:0000313" key="4">
    <source>
        <dbReference type="EMBL" id="MFC3880670.1"/>
    </source>
</evidence>
<proteinExistence type="inferred from homology"/>
<dbReference type="EMBL" id="JBHRZS010000007">
    <property type="protein sequence ID" value="MFC3880670.1"/>
    <property type="molecule type" value="Genomic_DNA"/>
</dbReference>
<dbReference type="RefSeq" id="WP_377906026.1">
    <property type="nucleotide sequence ID" value="NZ_JBHRZS010000007.1"/>
</dbReference>
<dbReference type="PROSITE" id="PS51762">
    <property type="entry name" value="GH16_2"/>
    <property type="match status" value="1"/>
</dbReference>
<reference evidence="5" key="1">
    <citation type="journal article" date="2019" name="Int. J. Syst. Evol. Microbiol.">
        <title>The Global Catalogue of Microorganisms (GCM) 10K type strain sequencing project: providing services to taxonomists for standard genome sequencing and annotation.</title>
        <authorList>
            <consortium name="The Broad Institute Genomics Platform"/>
            <consortium name="The Broad Institute Genome Sequencing Center for Infectious Disease"/>
            <person name="Wu L."/>
            <person name="Ma J."/>
        </authorList>
    </citation>
    <scope>NUCLEOTIDE SEQUENCE [LARGE SCALE GENOMIC DNA]</scope>
    <source>
        <strain evidence="5">CCUG 60523</strain>
    </source>
</reference>
<dbReference type="Pfam" id="PF00722">
    <property type="entry name" value="Glyco_hydro_16"/>
    <property type="match status" value="1"/>
</dbReference>
<dbReference type="SUPFAM" id="SSF49899">
    <property type="entry name" value="Concanavalin A-like lectins/glucanases"/>
    <property type="match status" value="1"/>
</dbReference>
<dbReference type="Gene3D" id="2.60.120.200">
    <property type="match status" value="1"/>
</dbReference>
<feature type="domain" description="GH16" evidence="3">
    <location>
        <begin position="140"/>
        <end position="373"/>
    </location>
</feature>
<dbReference type="InterPro" id="IPR000757">
    <property type="entry name" value="Beta-glucanase-like"/>
</dbReference>
<dbReference type="CDD" id="cd08023">
    <property type="entry name" value="GH16_laminarinase_like"/>
    <property type="match status" value="1"/>
</dbReference>
<evidence type="ECO:0000256" key="2">
    <source>
        <dbReference type="SAM" id="SignalP"/>
    </source>
</evidence>
<dbReference type="PANTHER" id="PTHR10963:SF55">
    <property type="entry name" value="GLYCOSIDE HYDROLASE FAMILY 16 PROTEIN"/>
    <property type="match status" value="1"/>
</dbReference>
<evidence type="ECO:0000313" key="5">
    <source>
        <dbReference type="Proteomes" id="UP001595805"/>
    </source>
</evidence>
<name>A0ABV8ASN8_9BACT</name>
<keyword evidence="2" id="KW-0732">Signal</keyword>
<keyword evidence="5" id="KW-1185">Reference proteome</keyword>
<dbReference type="InterPro" id="IPR013320">
    <property type="entry name" value="ConA-like_dom_sf"/>
</dbReference>
<dbReference type="Proteomes" id="UP001595805">
    <property type="component" value="Unassembled WGS sequence"/>
</dbReference>
<dbReference type="InterPro" id="IPR050546">
    <property type="entry name" value="Glycosyl_Hydrlase_16"/>
</dbReference>
<comment type="caution">
    <text evidence="4">The sequence shown here is derived from an EMBL/GenBank/DDBJ whole genome shotgun (WGS) entry which is preliminary data.</text>
</comment>
<evidence type="ECO:0000256" key="1">
    <source>
        <dbReference type="ARBA" id="ARBA00006865"/>
    </source>
</evidence>
<protein>
    <submittedName>
        <fullName evidence="4">Family 16 glycosylhydrolase</fullName>
    </submittedName>
</protein>
<accession>A0ABV8ASN8</accession>
<feature type="chain" id="PRO_5045730812" evidence="2">
    <location>
        <begin position="26"/>
        <end position="373"/>
    </location>
</feature>
<gene>
    <name evidence="4" type="ORF">ACFOSV_10800</name>
</gene>
<evidence type="ECO:0000259" key="3">
    <source>
        <dbReference type="PROSITE" id="PS51762"/>
    </source>
</evidence>
<feature type="signal peptide" evidence="2">
    <location>
        <begin position="1"/>
        <end position="25"/>
    </location>
</feature>
<organism evidence="4 5">
    <name type="scientific">Algoriphagus namhaensis</name>
    <dbReference type="NCBI Taxonomy" id="915353"/>
    <lineage>
        <taxon>Bacteria</taxon>
        <taxon>Pseudomonadati</taxon>
        <taxon>Bacteroidota</taxon>
        <taxon>Cytophagia</taxon>
        <taxon>Cytophagales</taxon>
        <taxon>Cyclobacteriaceae</taxon>
        <taxon>Algoriphagus</taxon>
    </lineage>
</organism>
<comment type="similarity">
    <text evidence="1">Belongs to the glycosyl hydrolase 16 family.</text>
</comment>
<dbReference type="PANTHER" id="PTHR10963">
    <property type="entry name" value="GLYCOSYL HYDROLASE-RELATED"/>
    <property type="match status" value="1"/>
</dbReference>
<sequence length="373" mass="41567">MKLCSRNPILALLFFILVSCGGSDSLDPVPTPLPSNLQVTVDYIGDGIVKVDFTATNAVFFKVNFGDPGSLLAKVDGNSATHQYKDKGEFTIVVQAHSEEEKFVVDTEKVIMNNENLGLDPNTGFTTPDSYPGYELVWRDEFDSPTISDDWTFEIGDGCPDLCGWGNDELEYYKAENTSIKDGFLVITAKRESAGSRQYTSSRLITKGKQSFTYGRIDIRAVMPKGQGMWPALWMLGENIDEVGWPRCGEIDIMEMVGGTQDNNDGTVHGTVHWDNAGSYANYGGSTELEYGTLADEPHVYSIIWDAQKIVWLLDDVEYHVIDITPAGLEEFHKPHFFIMNVAVGGRWPGNPSPNTLFPQDMRVDYIRVFQKP</sequence>
<dbReference type="PROSITE" id="PS51257">
    <property type="entry name" value="PROKAR_LIPOPROTEIN"/>
    <property type="match status" value="1"/>
</dbReference>